<comment type="caution">
    <text evidence="7">Lacks conserved residue(s) required for the propagation of feature annotation.</text>
</comment>
<accession>A0AAW9NP69</accession>
<keyword evidence="6 7" id="KW-0067">ATP-binding</keyword>
<evidence type="ECO:0000313" key="9">
    <source>
        <dbReference type="EMBL" id="MEC0276887.1"/>
    </source>
</evidence>
<dbReference type="PANTHER" id="PTHR10344:SF1">
    <property type="entry name" value="THYMIDYLATE KINASE"/>
    <property type="match status" value="1"/>
</dbReference>
<evidence type="ECO:0000256" key="4">
    <source>
        <dbReference type="ARBA" id="ARBA00022741"/>
    </source>
</evidence>
<evidence type="ECO:0000256" key="1">
    <source>
        <dbReference type="ARBA" id="ARBA00009776"/>
    </source>
</evidence>
<dbReference type="GO" id="GO:0004798">
    <property type="term" value="F:dTMP kinase activity"/>
    <property type="evidence" value="ECO:0007669"/>
    <property type="project" value="UniProtKB-UniRule"/>
</dbReference>
<keyword evidence="3 7" id="KW-0545">Nucleotide biosynthesis</keyword>
<dbReference type="InterPro" id="IPR039430">
    <property type="entry name" value="Thymidylate_kin-like_dom"/>
</dbReference>
<dbReference type="Proteomes" id="UP001307168">
    <property type="component" value="Unassembled WGS sequence"/>
</dbReference>
<name>A0AAW9NP69_9BACI</name>
<dbReference type="PANTHER" id="PTHR10344">
    <property type="entry name" value="THYMIDYLATE KINASE"/>
    <property type="match status" value="1"/>
</dbReference>
<sequence length="199" mass="23140">MKLIAFEGIDACGKETQAALLFSWLEDQDKLVYAESFPRYKQPIGQIIRDWLDGKNDLSDEAIHMLYEADRQDYMQYVEQLEMLQVDYMVLDRWVLSNLAFGYAKGLDVAWLSQLQSKVRKPDITIILDISPETSVKRRSQGRDRHEQDTELLTETRDAYAALAYGLRANGDEVHFINGEQSPEEIHQQIQEVLKKHFQ</sequence>
<keyword evidence="2 7" id="KW-0808">Transferase</keyword>
<dbReference type="RefSeq" id="WP_367408428.1">
    <property type="nucleotide sequence ID" value="NZ_JARNBH010000042.1"/>
</dbReference>
<dbReference type="GO" id="GO:0006233">
    <property type="term" value="P:dTDP biosynthetic process"/>
    <property type="evidence" value="ECO:0007669"/>
    <property type="project" value="InterPro"/>
</dbReference>
<dbReference type="GO" id="GO:0006235">
    <property type="term" value="P:dTTP biosynthetic process"/>
    <property type="evidence" value="ECO:0007669"/>
    <property type="project" value="UniProtKB-UniRule"/>
</dbReference>
<keyword evidence="5 7" id="KW-0418">Kinase</keyword>
<protein>
    <recommendedName>
        <fullName evidence="7">Thymidylate kinase</fullName>
        <ecNumber evidence="7">2.7.4.9</ecNumber>
    </recommendedName>
    <alternativeName>
        <fullName evidence="7">dTMP kinase</fullName>
    </alternativeName>
</protein>
<evidence type="ECO:0000256" key="5">
    <source>
        <dbReference type="ARBA" id="ARBA00022777"/>
    </source>
</evidence>
<dbReference type="Gene3D" id="3.40.50.300">
    <property type="entry name" value="P-loop containing nucleotide triphosphate hydrolases"/>
    <property type="match status" value="1"/>
</dbReference>
<comment type="function">
    <text evidence="7">Phosphorylation of dTMP to form dTDP in both de novo and salvage pathways of dTTP synthesis.</text>
</comment>
<dbReference type="InterPro" id="IPR027417">
    <property type="entry name" value="P-loop_NTPase"/>
</dbReference>
<evidence type="ECO:0000256" key="6">
    <source>
        <dbReference type="ARBA" id="ARBA00022840"/>
    </source>
</evidence>
<dbReference type="HAMAP" id="MF_00165">
    <property type="entry name" value="Thymidylate_kinase"/>
    <property type="match status" value="1"/>
</dbReference>
<feature type="domain" description="Thymidylate kinase-like" evidence="8">
    <location>
        <begin position="6"/>
        <end position="190"/>
    </location>
</feature>
<evidence type="ECO:0000313" key="10">
    <source>
        <dbReference type="Proteomes" id="UP001307168"/>
    </source>
</evidence>
<evidence type="ECO:0000256" key="7">
    <source>
        <dbReference type="HAMAP-Rule" id="MF_00165"/>
    </source>
</evidence>
<evidence type="ECO:0000259" key="8">
    <source>
        <dbReference type="Pfam" id="PF02223"/>
    </source>
</evidence>
<organism evidence="9 10">
    <name type="scientific">Peribacillus castrilensis</name>
    <dbReference type="NCBI Taxonomy" id="2897690"/>
    <lineage>
        <taxon>Bacteria</taxon>
        <taxon>Bacillati</taxon>
        <taxon>Bacillota</taxon>
        <taxon>Bacilli</taxon>
        <taxon>Bacillales</taxon>
        <taxon>Bacillaceae</taxon>
        <taxon>Peribacillus</taxon>
    </lineage>
</organism>
<evidence type="ECO:0000256" key="3">
    <source>
        <dbReference type="ARBA" id="ARBA00022727"/>
    </source>
</evidence>
<dbReference type="SUPFAM" id="SSF52540">
    <property type="entry name" value="P-loop containing nucleoside triphosphate hydrolases"/>
    <property type="match status" value="1"/>
</dbReference>
<comment type="similarity">
    <text evidence="1 7">Belongs to the thymidylate kinase family.</text>
</comment>
<dbReference type="EC" id="2.7.4.9" evidence="7"/>
<dbReference type="NCBIfam" id="TIGR00041">
    <property type="entry name" value="DTMP_kinase"/>
    <property type="match status" value="1"/>
</dbReference>
<comment type="caution">
    <text evidence="9">The sequence shown here is derived from an EMBL/GenBank/DDBJ whole genome shotgun (WGS) entry which is preliminary data.</text>
</comment>
<dbReference type="GO" id="GO:0006227">
    <property type="term" value="P:dUDP biosynthetic process"/>
    <property type="evidence" value="ECO:0007669"/>
    <property type="project" value="TreeGrafter"/>
</dbReference>
<keyword evidence="4 7" id="KW-0547">Nucleotide-binding</keyword>
<dbReference type="EMBL" id="JARNBH010000042">
    <property type="protein sequence ID" value="MEC0276887.1"/>
    <property type="molecule type" value="Genomic_DNA"/>
</dbReference>
<dbReference type="GO" id="GO:0005737">
    <property type="term" value="C:cytoplasm"/>
    <property type="evidence" value="ECO:0007669"/>
    <property type="project" value="TreeGrafter"/>
</dbReference>
<dbReference type="Pfam" id="PF02223">
    <property type="entry name" value="Thymidylate_kin"/>
    <property type="match status" value="1"/>
</dbReference>
<keyword evidence="10" id="KW-1185">Reference proteome</keyword>
<dbReference type="AlphaFoldDB" id="A0AAW9NP69"/>
<reference evidence="9 10" key="1">
    <citation type="submission" date="2023-03" db="EMBL/GenBank/DDBJ databases">
        <title>Bacillus Genome Sequencing.</title>
        <authorList>
            <person name="Dunlap C."/>
        </authorList>
    </citation>
    <scope>NUCLEOTIDE SEQUENCE [LARGE SCALE GENOMIC DNA]</scope>
    <source>
        <strain evidence="9 10">B-41290</strain>
    </source>
</reference>
<dbReference type="GO" id="GO:0005524">
    <property type="term" value="F:ATP binding"/>
    <property type="evidence" value="ECO:0007669"/>
    <property type="project" value="UniProtKB-UniRule"/>
</dbReference>
<proteinExistence type="inferred from homology"/>
<evidence type="ECO:0000256" key="2">
    <source>
        <dbReference type="ARBA" id="ARBA00022679"/>
    </source>
</evidence>
<dbReference type="InterPro" id="IPR018094">
    <property type="entry name" value="Thymidylate_kinase"/>
</dbReference>
<dbReference type="CDD" id="cd01672">
    <property type="entry name" value="TMPK"/>
    <property type="match status" value="1"/>
</dbReference>
<comment type="catalytic activity">
    <reaction evidence="7">
        <text>dTMP + ATP = dTDP + ADP</text>
        <dbReference type="Rhea" id="RHEA:13517"/>
        <dbReference type="ChEBI" id="CHEBI:30616"/>
        <dbReference type="ChEBI" id="CHEBI:58369"/>
        <dbReference type="ChEBI" id="CHEBI:63528"/>
        <dbReference type="ChEBI" id="CHEBI:456216"/>
        <dbReference type="EC" id="2.7.4.9"/>
    </reaction>
</comment>
<gene>
    <name evidence="7 9" type="primary">tmk</name>
    <name evidence="9" type="ORF">P4706_28255</name>
</gene>